<organism evidence="1 2">
    <name type="scientific">Candidatus Raymondbacteria bacterium RIFOXYD12_FULL_49_13</name>
    <dbReference type="NCBI Taxonomy" id="1817890"/>
    <lineage>
        <taxon>Bacteria</taxon>
        <taxon>Raymondiibacteriota</taxon>
    </lineage>
</organism>
<accession>A0A1F7F1G2</accession>
<dbReference type="Proteomes" id="UP000179243">
    <property type="component" value="Unassembled WGS sequence"/>
</dbReference>
<dbReference type="AlphaFoldDB" id="A0A1F7F1G2"/>
<dbReference type="Gene3D" id="3.40.50.300">
    <property type="entry name" value="P-loop containing nucleotide triphosphate hydrolases"/>
    <property type="match status" value="1"/>
</dbReference>
<evidence type="ECO:0000313" key="2">
    <source>
        <dbReference type="Proteomes" id="UP000179243"/>
    </source>
</evidence>
<dbReference type="SUPFAM" id="SSF52540">
    <property type="entry name" value="P-loop containing nucleoside triphosphate hydrolases"/>
    <property type="match status" value="1"/>
</dbReference>
<dbReference type="InterPro" id="IPR027417">
    <property type="entry name" value="P-loop_NTPase"/>
</dbReference>
<sequence length="302" mass="34123">MVYAVYYAPRGRLRLYRVAGEISQKYLSPTDLLIGIIGAEGSGKSTFIKGLFPGLELTNDDDGINIRSAPLFSFCPEDHFSGHTFHIDVRFELAFRQHFEIAEAINKALAHRRRVIVEHFDLLYDCLGYNAQVIFGIGEEIIVARPTVFGPFPKRIKSIVDKTIKYRLMAHSAEDITAYILEKDYHYSYPVIHSDVKHGFVINFTEKPDIDLAELERKVLDIIARDVPICPAGEDRINIGEAVLSCTGTRTHVKSSGQIENFRLLQNFKYDPISKEYLVVGIVGKNEPAGFEEMTDVSDFTT</sequence>
<dbReference type="EMBL" id="MFYX01000147">
    <property type="protein sequence ID" value="OGK00403.1"/>
    <property type="molecule type" value="Genomic_DNA"/>
</dbReference>
<comment type="caution">
    <text evidence="1">The sequence shown here is derived from an EMBL/GenBank/DDBJ whole genome shotgun (WGS) entry which is preliminary data.</text>
</comment>
<gene>
    <name evidence="1" type="ORF">A2519_01145</name>
</gene>
<name>A0A1F7F1G2_UNCRA</name>
<proteinExistence type="predicted"/>
<protein>
    <submittedName>
        <fullName evidence="1">Lantibiotic ABC transporter</fullName>
    </submittedName>
</protein>
<evidence type="ECO:0000313" key="1">
    <source>
        <dbReference type="EMBL" id="OGK00403.1"/>
    </source>
</evidence>
<reference evidence="1 2" key="1">
    <citation type="journal article" date="2016" name="Nat. Commun.">
        <title>Thousands of microbial genomes shed light on interconnected biogeochemical processes in an aquifer system.</title>
        <authorList>
            <person name="Anantharaman K."/>
            <person name="Brown C.T."/>
            <person name="Hug L.A."/>
            <person name="Sharon I."/>
            <person name="Castelle C.J."/>
            <person name="Probst A.J."/>
            <person name="Thomas B.C."/>
            <person name="Singh A."/>
            <person name="Wilkins M.J."/>
            <person name="Karaoz U."/>
            <person name="Brodie E.L."/>
            <person name="Williams K.H."/>
            <person name="Hubbard S.S."/>
            <person name="Banfield J.F."/>
        </authorList>
    </citation>
    <scope>NUCLEOTIDE SEQUENCE [LARGE SCALE GENOMIC DNA]</scope>
</reference>